<dbReference type="GO" id="GO:0015940">
    <property type="term" value="P:pantothenate biosynthetic process"/>
    <property type="evidence" value="ECO:0007669"/>
    <property type="project" value="UniProtKB-UniRule"/>
</dbReference>
<sequence length="281" mass="31721">MKVFKTIHQLREHLSPLRSQTKIGLVPTMGALHQGHISLVEESKKKSQFTVASIFVNPTQFNNPEDLKKYPKTLESDLAKLSEAGCDIAFVPDDSEIYPRKPEIKIDLGPITTELEGKFRPGHFNGVGLVVSKLFHIVQPDLAFFGQKDLQQFYVIKKLVTELNFPVELHMVTTQREANGLAMSSRNMRLSADEIKEASMLYKALKISQNMLLAQSDIKEVKAQVQELFSQSERLELEYFEVIDTSSFKPLLKVKDSRKTAMCIAAEIGSVRLIDNLLLNS</sequence>
<dbReference type="FunFam" id="3.40.50.620:FF:000013">
    <property type="entry name" value="Pantothenate synthetase"/>
    <property type="match status" value="1"/>
</dbReference>
<dbReference type="UniPathway" id="UPA00028">
    <property type="reaction ID" value="UER00005"/>
</dbReference>
<dbReference type="RefSeq" id="WP_068215748.1">
    <property type="nucleotide sequence ID" value="NZ_CP139724.1"/>
</dbReference>
<comment type="caution">
    <text evidence="8">Lacks conserved residue(s) required for the propagation of feature annotation.</text>
</comment>
<dbReference type="InterPro" id="IPR003721">
    <property type="entry name" value="Pantoate_ligase"/>
</dbReference>
<dbReference type="InterPro" id="IPR014729">
    <property type="entry name" value="Rossmann-like_a/b/a_fold"/>
</dbReference>
<evidence type="ECO:0000256" key="5">
    <source>
        <dbReference type="ARBA" id="ARBA00022741"/>
    </source>
</evidence>
<protein>
    <recommendedName>
        <fullName evidence="8">Pantothenate synthetase</fullName>
        <shortName evidence="8">PS</shortName>
        <ecNumber evidence="8">6.3.2.1</ecNumber>
    </recommendedName>
    <alternativeName>
        <fullName evidence="8">Pantoate--beta-alanine ligase</fullName>
    </alternativeName>
    <alternativeName>
        <fullName evidence="8">Pantoate-activating enzyme</fullName>
    </alternativeName>
</protein>
<dbReference type="OrthoDB" id="9773087at2"/>
<feature type="binding site" evidence="8">
    <location>
        <begin position="29"/>
        <end position="36"/>
    </location>
    <ligand>
        <name>ATP</name>
        <dbReference type="ChEBI" id="CHEBI:30616"/>
    </ligand>
</feature>
<keyword evidence="6 8" id="KW-0067">ATP-binding</keyword>
<keyword evidence="3 8" id="KW-0436">Ligase</keyword>
<dbReference type="Gene3D" id="3.30.1300.10">
    <property type="entry name" value="Pantoate-beta-alanine ligase, C-terminal domain"/>
    <property type="match status" value="1"/>
</dbReference>
<comment type="subcellular location">
    <subcellularLocation>
        <location evidence="8">Cytoplasm</location>
    </subcellularLocation>
</comment>
<dbReference type="HAMAP" id="MF_00158">
    <property type="entry name" value="PanC"/>
    <property type="match status" value="1"/>
</dbReference>
<feature type="active site" description="Proton donor" evidence="8">
    <location>
        <position position="36"/>
    </location>
</feature>
<accession>A0A150XFE1</accession>
<evidence type="ECO:0000256" key="2">
    <source>
        <dbReference type="ARBA" id="ARBA00009256"/>
    </source>
</evidence>
<comment type="pathway">
    <text evidence="1 8">Cofactor biosynthesis; (R)-pantothenate biosynthesis; (R)-pantothenate from (R)-pantoate and beta-alanine: step 1/1.</text>
</comment>
<dbReference type="InterPro" id="IPR042176">
    <property type="entry name" value="Pantoate_ligase_C"/>
</dbReference>
<dbReference type="STRING" id="333140.AWW68_01260"/>
<feature type="binding site" evidence="8">
    <location>
        <begin position="146"/>
        <end position="149"/>
    </location>
    <ligand>
        <name>ATP</name>
        <dbReference type="ChEBI" id="CHEBI:30616"/>
    </ligand>
</feature>
<dbReference type="PANTHER" id="PTHR21299:SF1">
    <property type="entry name" value="PANTOATE--BETA-ALANINE LIGASE"/>
    <property type="match status" value="1"/>
</dbReference>
<proteinExistence type="inferred from homology"/>
<keyword evidence="5 8" id="KW-0547">Nucleotide-binding</keyword>
<evidence type="ECO:0000313" key="10">
    <source>
        <dbReference type="Proteomes" id="UP000075606"/>
    </source>
</evidence>
<comment type="similarity">
    <text evidence="2 8">Belongs to the pantothenate synthetase family.</text>
</comment>
<comment type="miscellaneous">
    <text evidence="8">The reaction proceeds by a bi uni uni bi ping pong mechanism.</text>
</comment>
<dbReference type="AlphaFoldDB" id="A0A150XFE1"/>
<feature type="binding site" evidence="8">
    <location>
        <begin position="183"/>
        <end position="186"/>
    </location>
    <ligand>
        <name>ATP</name>
        <dbReference type="ChEBI" id="CHEBI:30616"/>
    </ligand>
</feature>
<name>A0A150XFE1_9BACT</name>
<dbReference type="GO" id="GO:0004592">
    <property type="term" value="F:pantoate-beta-alanine ligase activity"/>
    <property type="evidence" value="ECO:0007669"/>
    <property type="project" value="UniProtKB-UniRule"/>
</dbReference>
<comment type="function">
    <text evidence="8">Catalyzes the condensation of pantoate with beta-alanine in an ATP-dependent reaction via a pantoyl-adenylate intermediate.</text>
</comment>
<keyword evidence="8" id="KW-0963">Cytoplasm</keyword>
<feature type="binding site" evidence="8">
    <location>
        <position position="60"/>
    </location>
    <ligand>
        <name>(R)-pantoate</name>
        <dbReference type="ChEBI" id="CHEBI:15980"/>
    </ligand>
</feature>
<keyword evidence="4 8" id="KW-0566">Pantothenate biosynthesis</keyword>
<dbReference type="Proteomes" id="UP000075606">
    <property type="component" value="Unassembled WGS sequence"/>
</dbReference>
<dbReference type="NCBIfam" id="TIGR00018">
    <property type="entry name" value="panC"/>
    <property type="match status" value="1"/>
</dbReference>
<dbReference type="PANTHER" id="PTHR21299">
    <property type="entry name" value="CYTIDYLATE KINASE/PANTOATE-BETA-ALANINE LIGASE"/>
    <property type="match status" value="1"/>
</dbReference>
<dbReference type="SUPFAM" id="SSF52374">
    <property type="entry name" value="Nucleotidylyl transferase"/>
    <property type="match status" value="1"/>
</dbReference>
<dbReference type="CDD" id="cd00560">
    <property type="entry name" value="PanC"/>
    <property type="match status" value="1"/>
</dbReference>
<dbReference type="Pfam" id="PF02569">
    <property type="entry name" value="Pantoate_ligase"/>
    <property type="match status" value="1"/>
</dbReference>
<reference evidence="9 10" key="1">
    <citation type="submission" date="2016-01" db="EMBL/GenBank/DDBJ databases">
        <title>Genome sequencing of Roseivirga spongicola UST030701-084.</title>
        <authorList>
            <person name="Selvaratnam C."/>
            <person name="Thevarajoo S."/>
            <person name="Goh K.M."/>
            <person name="Ee R."/>
            <person name="Chan K.-G."/>
            <person name="Chong C.S."/>
        </authorList>
    </citation>
    <scope>NUCLEOTIDE SEQUENCE [LARGE SCALE GENOMIC DNA]</scope>
    <source>
        <strain evidence="9 10">UST030701-084</strain>
    </source>
</reference>
<dbReference type="EMBL" id="LRPC01000001">
    <property type="protein sequence ID" value="KYG77428.1"/>
    <property type="molecule type" value="Genomic_DNA"/>
</dbReference>
<comment type="caution">
    <text evidence="9">The sequence shown here is derived from an EMBL/GenBank/DDBJ whole genome shotgun (WGS) entry which is preliminary data.</text>
</comment>
<evidence type="ECO:0000256" key="6">
    <source>
        <dbReference type="ARBA" id="ARBA00022840"/>
    </source>
</evidence>
<evidence type="ECO:0000313" key="9">
    <source>
        <dbReference type="EMBL" id="KYG77428.1"/>
    </source>
</evidence>
<dbReference type="GO" id="GO:0005829">
    <property type="term" value="C:cytosol"/>
    <property type="evidence" value="ECO:0007669"/>
    <property type="project" value="TreeGrafter"/>
</dbReference>
<evidence type="ECO:0000256" key="8">
    <source>
        <dbReference type="HAMAP-Rule" id="MF_00158"/>
    </source>
</evidence>
<comment type="catalytic activity">
    <reaction evidence="7 8">
        <text>(R)-pantoate + beta-alanine + ATP = (R)-pantothenate + AMP + diphosphate + H(+)</text>
        <dbReference type="Rhea" id="RHEA:10912"/>
        <dbReference type="ChEBI" id="CHEBI:15378"/>
        <dbReference type="ChEBI" id="CHEBI:15980"/>
        <dbReference type="ChEBI" id="CHEBI:29032"/>
        <dbReference type="ChEBI" id="CHEBI:30616"/>
        <dbReference type="ChEBI" id="CHEBI:33019"/>
        <dbReference type="ChEBI" id="CHEBI:57966"/>
        <dbReference type="ChEBI" id="CHEBI:456215"/>
        <dbReference type="EC" id="6.3.2.1"/>
    </reaction>
</comment>
<evidence type="ECO:0000256" key="4">
    <source>
        <dbReference type="ARBA" id="ARBA00022655"/>
    </source>
</evidence>
<evidence type="ECO:0000256" key="3">
    <source>
        <dbReference type="ARBA" id="ARBA00022598"/>
    </source>
</evidence>
<evidence type="ECO:0000256" key="7">
    <source>
        <dbReference type="ARBA" id="ARBA00048258"/>
    </source>
</evidence>
<keyword evidence="10" id="KW-1185">Reference proteome</keyword>
<dbReference type="EC" id="6.3.2.1" evidence="8"/>
<comment type="subunit">
    <text evidence="8">Homodimer.</text>
</comment>
<organism evidence="9 10">
    <name type="scientific">Roseivirga spongicola</name>
    <dbReference type="NCBI Taxonomy" id="333140"/>
    <lineage>
        <taxon>Bacteria</taxon>
        <taxon>Pseudomonadati</taxon>
        <taxon>Bacteroidota</taxon>
        <taxon>Cytophagia</taxon>
        <taxon>Cytophagales</taxon>
        <taxon>Roseivirgaceae</taxon>
        <taxon>Roseivirga</taxon>
    </lineage>
</organism>
<gene>
    <name evidence="8" type="primary">panC</name>
    <name evidence="9" type="ORF">AWW68_01260</name>
</gene>
<feature type="binding site" evidence="8">
    <location>
        <position position="152"/>
    </location>
    <ligand>
        <name>(R)-pantoate</name>
        <dbReference type="ChEBI" id="CHEBI:15980"/>
    </ligand>
</feature>
<dbReference type="Gene3D" id="3.40.50.620">
    <property type="entry name" value="HUPs"/>
    <property type="match status" value="1"/>
</dbReference>
<dbReference type="GO" id="GO:0005524">
    <property type="term" value="F:ATP binding"/>
    <property type="evidence" value="ECO:0007669"/>
    <property type="project" value="UniProtKB-KW"/>
</dbReference>
<evidence type="ECO:0000256" key="1">
    <source>
        <dbReference type="ARBA" id="ARBA00004990"/>
    </source>
</evidence>
<feature type="binding site" evidence="8">
    <location>
        <position position="60"/>
    </location>
    <ligand>
        <name>beta-alanine</name>
        <dbReference type="ChEBI" id="CHEBI:57966"/>
    </ligand>
</feature>